<dbReference type="RefSeq" id="XP_003055426.1">
    <property type="nucleotide sequence ID" value="XM_003055380.1"/>
</dbReference>
<dbReference type="KEGG" id="mpp:MICPUCDRAFT_7119"/>
<dbReference type="EMBL" id="GG663735">
    <property type="protein sequence ID" value="EEH60678.1"/>
    <property type="molecule type" value="Genomic_DNA"/>
</dbReference>
<sequence>NATSHVWPLGALAELLDNAQDQECGATEVHVDVVNVAPGVPAITVQDDGVGMARANLHCMLSFGFSSKEHVVGNVGRFGIGFKSGSMRLANDALILTRREGQASVALLSTTFLNAIDADDILIPMFTWKVDESGGSGRRSYIADEPSNTTEWEENMAVIEEYTFLKSEAAVLEELDKIDTKTGTRIVLFNLKQ</sequence>
<gene>
    <name evidence="1" type="ORF">MICPUCDRAFT_7119</name>
</gene>
<reference evidence="1 2" key="1">
    <citation type="journal article" date="2009" name="Science">
        <title>Green evolution and dynamic adaptations revealed by genomes of the marine picoeukaryotes Micromonas.</title>
        <authorList>
            <person name="Worden A.Z."/>
            <person name="Lee J.H."/>
            <person name="Mock T."/>
            <person name="Rouze P."/>
            <person name="Simmons M.P."/>
            <person name="Aerts A.L."/>
            <person name="Allen A.E."/>
            <person name="Cuvelier M.L."/>
            <person name="Derelle E."/>
            <person name="Everett M.V."/>
            <person name="Foulon E."/>
            <person name="Grimwood J."/>
            <person name="Gundlach H."/>
            <person name="Henrissat B."/>
            <person name="Napoli C."/>
            <person name="McDonald S.M."/>
            <person name="Parker M.S."/>
            <person name="Rombauts S."/>
            <person name="Salamov A."/>
            <person name="Von Dassow P."/>
            <person name="Badger J.H."/>
            <person name="Coutinho P.M."/>
            <person name="Demir E."/>
            <person name="Dubchak I."/>
            <person name="Gentemann C."/>
            <person name="Eikrem W."/>
            <person name="Gready J.E."/>
            <person name="John U."/>
            <person name="Lanier W."/>
            <person name="Lindquist E.A."/>
            <person name="Lucas S."/>
            <person name="Mayer K.F."/>
            <person name="Moreau H."/>
            <person name="Not F."/>
            <person name="Otillar R."/>
            <person name="Panaud O."/>
            <person name="Pangilinan J."/>
            <person name="Paulsen I."/>
            <person name="Piegu B."/>
            <person name="Poliakov A."/>
            <person name="Robbens S."/>
            <person name="Schmutz J."/>
            <person name="Toulza E."/>
            <person name="Wyss T."/>
            <person name="Zelensky A."/>
            <person name="Zhou K."/>
            <person name="Armbrust E.V."/>
            <person name="Bhattacharya D."/>
            <person name="Goodenough U.W."/>
            <person name="Van de Peer Y."/>
            <person name="Grigoriev I.V."/>
        </authorList>
    </citation>
    <scope>NUCLEOTIDE SEQUENCE [LARGE SCALE GENOMIC DNA]</scope>
    <source>
        <strain evidence="1 2">CCMP1545</strain>
    </source>
</reference>
<dbReference type="Proteomes" id="UP000001876">
    <property type="component" value="Unassembled WGS sequence"/>
</dbReference>
<keyword evidence="2" id="KW-1185">Reference proteome</keyword>
<organism evidence="2">
    <name type="scientific">Micromonas pusilla (strain CCMP1545)</name>
    <name type="common">Picoplanktonic green alga</name>
    <dbReference type="NCBI Taxonomy" id="564608"/>
    <lineage>
        <taxon>Eukaryota</taxon>
        <taxon>Viridiplantae</taxon>
        <taxon>Chlorophyta</taxon>
        <taxon>Mamiellophyceae</taxon>
        <taxon>Mamiellales</taxon>
        <taxon>Mamiellaceae</taxon>
        <taxon>Micromonas</taxon>
    </lineage>
</organism>
<dbReference type="SUPFAM" id="SSF55874">
    <property type="entry name" value="ATPase domain of HSP90 chaperone/DNA topoisomerase II/histidine kinase"/>
    <property type="match status" value="1"/>
</dbReference>
<dbReference type="eggNOG" id="KOG1845">
    <property type="taxonomic scope" value="Eukaryota"/>
</dbReference>
<feature type="non-terminal residue" evidence="1">
    <location>
        <position position="193"/>
    </location>
</feature>
<evidence type="ECO:0000313" key="1">
    <source>
        <dbReference type="EMBL" id="EEH60678.1"/>
    </source>
</evidence>
<accession>C1MH37</accession>
<dbReference type="PANTHER" id="PTHR23336:SF76">
    <property type="entry name" value="MORC S5 DOMAIN-CONTAINING PROTEIN"/>
    <property type="match status" value="1"/>
</dbReference>
<evidence type="ECO:0000313" key="2">
    <source>
        <dbReference type="Proteomes" id="UP000001876"/>
    </source>
</evidence>
<dbReference type="InterPro" id="IPR045261">
    <property type="entry name" value="MORC_ATPase"/>
</dbReference>
<proteinExistence type="predicted"/>
<feature type="non-terminal residue" evidence="1">
    <location>
        <position position="1"/>
    </location>
</feature>
<dbReference type="InterPro" id="IPR036890">
    <property type="entry name" value="HATPase_C_sf"/>
</dbReference>
<name>C1MH37_MICPC</name>
<dbReference type="GO" id="GO:0016887">
    <property type="term" value="F:ATP hydrolysis activity"/>
    <property type="evidence" value="ECO:0007669"/>
    <property type="project" value="InterPro"/>
</dbReference>
<dbReference type="OMA" id="RISCIGM"/>
<protein>
    <submittedName>
        <fullName evidence="1">Bromodomain-containing protein</fullName>
    </submittedName>
</protein>
<dbReference type="Gene3D" id="3.30.565.10">
    <property type="entry name" value="Histidine kinase-like ATPase, C-terminal domain"/>
    <property type="match status" value="1"/>
</dbReference>
<dbReference type="GeneID" id="9680829"/>
<dbReference type="GO" id="GO:0005634">
    <property type="term" value="C:nucleus"/>
    <property type="evidence" value="ECO:0007669"/>
    <property type="project" value="TreeGrafter"/>
</dbReference>
<dbReference type="OrthoDB" id="567073at2759"/>
<dbReference type="AlphaFoldDB" id="C1MH37"/>
<dbReference type="Pfam" id="PF13589">
    <property type="entry name" value="HATPase_c_3"/>
    <property type="match status" value="1"/>
</dbReference>
<dbReference type="PANTHER" id="PTHR23336">
    <property type="entry name" value="ZINC FINGER CW-TYPE COILED-COIL DOMAIN PROTEIN 3"/>
    <property type="match status" value="1"/>
</dbReference>